<dbReference type="EnsemblMetazoa" id="tetur14g01510.1">
    <property type="protein sequence ID" value="tetur14g01510.1"/>
    <property type="gene ID" value="tetur14g01510"/>
</dbReference>
<feature type="region of interest" description="Disordered" evidence="2">
    <location>
        <begin position="285"/>
        <end position="314"/>
    </location>
</feature>
<dbReference type="eggNOG" id="ENOG502QTQ4">
    <property type="taxonomic scope" value="Eukaryota"/>
</dbReference>
<evidence type="ECO:0000256" key="1">
    <source>
        <dbReference type="SAM" id="Coils"/>
    </source>
</evidence>
<keyword evidence="1" id="KW-0175">Coiled coil</keyword>
<organism evidence="4 5">
    <name type="scientific">Tetranychus urticae</name>
    <name type="common">Two-spotted spider mite</name>
    <dbReference type="NCBI Taxonomy" id="32264"/>
    <lineage>
        <taxon>Eukaryota</taxon>
        <taxon>Metazoa</taxon>
        <taxon>Ecdysozoa</taxon>
        <taxon>Arthropoda</taxon>
        <taxon>Chelicerata</taxon>
        <taxon>Arachnida</taxon>
        <taxon>Acari</taxon>
        <taxon>Acariformes</taxon>
        <taxon>Trombidiformes</taxon>
        <taxon>Prostigmata</taxon>
        <taxon>Eleutherengona</taxon>
        <taxon>Raphignathae</taxon>
        <taxon>Tetranychoidea</taxon>
        <taxon>Tetranychidae</taxon>
        <taxon>Tetranychus</taxon>
    </lineage>
</organism>
<evidence type="ECO:0000313" key="4">
    <source>
        <dbReference type="EnsemblMetazoa" id="tetur14g01510.1"/>
    </source>
</evidence>
<dbReference type="Proteomes" id="UP000015104">
    <property type="component" value="Unassembled WGS sequence"/>
</dbReference>
<proteinExistence type="predicted"/>
<keyword evidence="5" id="KW-1185">Reference proteome</keyword>
<feature type="compositionally biased region" description="Basic and acidic residues" evidence="2">
    <location>
        <begin position="1"/>
        <end position="27"/>
    </location>
</feature>
<feature type="compositionally biased region" description="Basic residues" evidence="2">
    <location>
        <begin position="208"/>
        <end position="217"/>
    </location>
</feature>
<dbReference type="PROSITE" id="PS50181">
    <property type="entry name" value="FBOX"/>
    <property type="match status" value="1"/>
</dbReference>
<dbReference type="Gene3D" id="1.20.1280.50">
    <property type="match status" value="1"/>
</dbReference>
<feature type="region of interest" description="Disordered" evidence="2">
    <location>
        <begin position="1"/>
        <end position="47"/>
    </location>
</feature>
<dbReference type="InterPro" id="IPR001810">
    <property type="entry name" value="F-box_dom"/>
</dbReference>
<dbReference type="PANTHER" id="PTHR15739:SF5">
    <property type="entry name" value="LD23158P"/>
    <property type="match status" value="1"/>
</dbReference>
<protein>
    <recommendedName>
        <fullName evidence="3">F-box domain-containing protein</fullName>
    </recommendedName>
</protein>
<dbReference type="EMBL" id="CAEY01000210">
    <property type="status" value="NOT_ANNOTATED_CDS"/>
    <property type="molecule type" value="Genomic_DNA"/>
</dbReference>
<accession>T1KL81</accession>
<feature type="compositionally biased region" description="Basic and acidic residues" evidence="2">
    <location>
        <begin position="189"/>
        <end position="204"/>
    </location>
</feature>
<name>T1KL81_TETUR</name>
<dbReference type="Gene3D" id="3.80.10.10">
    <property type="entry name" value="Ribonuclease Inhibitor"/>
    <property type="match status" value="2"/>
</dbReference>
<evidence type="ECO:0000259" key="3">
    <source>
        <dbReference type="PROSITE" id="PS50181"/>
    </source>
</evidence>
<feature type="compositionally biased region" description="Polar residues" evidence="2">
    <location>
        <begin position="112"/>
        <end position="136"/>
    </location>
</feature>
<dbReference type="SUPFAM" id="SSF81383">
    <property type="entry name" value="F-box domain"/>
    <property type="match status" value="1"/>
</dbReference>
<feature type="domain" description="F-box" evidence="3">
    <location>
        <begin position="531"/>
        <end position="577"/>
    </location>
</feature>
<evidence type="ECO:0000256" key="2">
    <source>
        <dbReference type="SAM" id="MobiDB-lite"/>
    </source>
</evidence>
<dbReference type="InterPro" id="IPR036047">
    <property type="entry name" value="F-box-like_dom_sf"/>
</dbReference>
<dbReference type="AlphaFoldDB" id="T1KL81"/>
<feature type="coiled-coil region" evidence="1">
    <location>
        <begin position="811"/>
        <end position="838"/>
    </location>
</feature>
<dbReference type="Pfam" id="PF12937">
    <property type="entry name" value="F-box-like"/>
    <property type="match status" value="1"/>
</dbReference>
<evidence type="ECO:0000313" key="5">
    <source>
        <dbReference type="Proteomes" id="UP000015104"/>
    </source>
</evidence>
<dbReference type="SUPFAM" id="SSF52047">
    <property type="entry name" value="RNI-like"/>
    <property type="match status" value="1"/>
</dbReference>
<dbReference type="InterPro" id="IPR052283">
    <property type="entry name" value="GenomicStab_NeuMorph_Reg"/>
</dbReference>
<dbReference type="HOGENOM" id="CLU_1512538_0_0_1"/>
<dbReference type="InterPro" id="IPR032675">
    <property type="entry name" value="LRR_dom_sf"/>
</dbReference>
<dbReference type="PANTHER" id="PTHR15739">
    <property type="entry name" value="ZINC FINGER PROTEIN"/>
    <property type="match status" value="1"/>
</dbReference>
<dbReference type="STRING" id="32264.T1KL81"/>
<reference evidence="5" key="1">
    <citation type="submission" date="2011-08" db="EMBL/GenBank/DDBJ databases">
        <authorList>
            <person name="Rombauts S."/>
        </authorList>
    </citation>
    <scope>NUCLEOTIDE SEQUENCE</scope>
    <source>
        <strain evidence="5">London</strain>
    </source>
</reference>
<feature type="compositionally biased region" description="Basic and acidic residues" evidence="2">
    <location>
        <begin position="69"/>
        <end position="82"/>
    </location>
</feature>
<reference evidence="4" key="2">
    <citation type="submission" date="2015-06" db="UniProtKB">
        <authorList>
            <consortium name="EnsemblMetazoa"/>
        </authorList>
    </citation>
    <scope>IDENTIFICATION</scope>
</reference>
<feature type="region of interest" description="Disordered" evidence="2">
    <location>
        <begin position="69"/>
        <end position="221"/>
    </location>
</feature>
<sequence>MDKSERTDKLEKIEKSTEKSEKDPSKDPDDDNDIIVDSFNESIPDEILQNIPSMIPAMEGEDDYLGIVSHEEITRGTHEIPRKRLRTVETASPHRSDQTNNVDSNNHKESVKTTGVNGDLSNDIYNHSSSTTQPNDDNGFDSPTNSKKKTKSKYERPSKPDSTPKAVKLDFNESDTGKIMNGVSSEGINHNDFDTPRSRVEPDGKYSQSKKKNKSKSSVKLDKLKSDKKVILTKSLPKKETDITENYENYADDFLHCSFSVTPLASPDNTRYVAPSKIYRTESCENRTTTNSLKSRSKQSDKHAKIEKRAKKDKNDSEKDIVDCIIDSIPEEILNNLPPMLHPTPCSIMCFGKKGIIPTLLCDRCLCLYHPECVPAGIFLDNSHSFICPNCIHPNDAGETVGFLNGRLGDTEALAIGMNFRNKGDNFTSELKQGLKSRNFKSLSKASHFFLDPSQYLTYPYHSNFLENNKKSYHDQSVLFKRRRKASIENRILGNPIAPIAPIIYTASQIAEFLNTRINKCRKNLSRIKPEFNLLSSGYECLNQIFQHLSTRDLIKVKLTSRTFNRLASQPMLWQEITMKDMVIKDWQYFGRNIVEPMATLSINFDGIKCPVGSDLSEMWSNFATITDYLKSIKHIQFGTVPTSVIEEIINAAVTENCYNSFSNLETLSVRHLFEDDSAFQSCNLSILENIAYLSSLQHLRVDCKYGLIVNPEDSDLLDRIFAPMTNLKSLSMTTLKGFTVDQFSFLSHLQTLSSLEIGSCLNWANHDLDHYETIEQFEDEAIVTDANLNCIVSETLNDVSADVEVEIEGEVDCEIELESAENETKEINNQNNQNKLKGVYRHLSKLTSLKHLKLVDLTINDTCNSMPLSLQGMTKLRSLHLENLIVLPDASQTLILLATTVNSFLKNLKELIISSNDPYTNKCVLSALKKIDKLESITWKVQVNVEDNGQCWVPILKENGEESELEEDNFDLAGEEDRLEMMDLDQLSQIIERHTLGATVNIIPQKRWNKMTQNLETISFIGITVKNKTHVSSVSPIGVIYKQTKGVTTNKDLMLPE</sequence>